<organism evidence="2 3">
    <name type="scientific">Marinobacter nanhaiticus D15-8W</name>
    <dbReference type="NCBI Taxonomy" id="626887"/>
    <lineage>
        <taxon>Bacteria</taxon>
        <taxon>Pseudomonadati</taxon>
        <taxon>Pseudomonadota</taxon>
        <taxon>Gammaproteobacteria</taxon>
        <taxon>Pseudomonadales</taxon>
        <taxon>Marinobacteraceae</taxon>
        <taxon>Marinobacter</taxon>
    </lineage>
</organism>
<dbReference type="AlphaFoldDB" id="N6X3T1"/>
<sequence length="141" mass="15357">MTTQNDINILLGIEPPSEGKANVVPVYLEEHYARLAAIENLKAAREENDEALAALAKTTISNEDEEIREAALSALCEISSDNKLKKTILYIASTDASESVLSTALEQAALHFPELAKKMALRLQHHPDQSISTYSIGILAI</sequence>
<feature type="coiled-coil region" evidence="1">
    <location>
        <begin position="34"/>
        <end position="61"/>
    </location>
</feature>
<dbReference type="STRING" id="626887.J057_10141"/>
<gene>
    <name evidence="2" type="ORF">J057_10141</name>
</gene>
<dbReference type="Gene3D" id="1.25.10.10">
    <property type="entry name" value="Leucine-rich Repeat Variant"/>
    <property type="match status" value="1"/>
</dbReference>
<dbReference type="SUPFAM" id="SSF48371">
    <property type="entry name" value="ARM repeat"/>
    <property type="match status" value="1"/>
</dbReference>
<evidence type="ECO:0008006" key="4">
    <source>
        <dbReference type="Google" id="ProtNLM"/>
    </source>
</evidence>
<proteinExistence type="predicted"/>
<dbReference type="Proteomes" id="UP000013165">
    <property type="component" value="Unassembled WGS sequence"/>
</dbReference>
<protein>
    <recommendedName>
        <fullName evidence="4">HEAT repeat domain-containing protein</fullName>
    </recommendedName>
</protein>
<name>N6X3T1_9GAMM</name>
<dbReference type="InterPro" id="IPR011989">
    <property type="entry name" value="ARM-like"/>
</dbReference>
<dbReference type="RefSeq" id="WP_004579995.1">
    <property type="nucleotide sequence ID" value="NZ_AP028878.1"/>
</dbReference>
<dbReference type="EMBL" id="APLQ01000011">
    <property type="protein sequence ID" value="ENO15703.1"/>
    <property type="molecule type" value="Genomic_DNA"/>
</dbReference>
<accession>N6X3T1</accession>
<dbReference type="InterPro" id="IPR016024">
    <property type="entry name" value="ARM-type_fold"/>
</dbReference>
<keyword evidence="1" id="KW-0175">Coiled coil</keyword>
<evidence type="ECO:0000313" key="3">
    <source>
        <dbReference type="Proteomes" id="UP000013165"/>
    </source>
</evidence>
<reference evidence="2 3" key="1">
    <citation type="journal article" date="2013" name="Genome Announc.">
        <title>Genome Sequence of the Polycyclic Aromatic Hydrocarbon-Degrading Bacterium Strain Marinobacter nanhaiticus D15-8WT.</title>
        <authorList>
            <person name="Cui Z."/>
            <person name="Gao W."/>
            <person name="Li Q."/>
            <person name="Xu G."/>
            <person name="Zheng L."/>
        </authorList>
    </citation>
    <scope>NUCLEOTIDE SEQUENCE [LARGE SCALE GENOMIC DNA]</scope>
    <source>
        <strain evidence="2 3">D15-8W</strain>
    </source>
</reference>
<keyword evidence="3" id="KW-1185">Reference proteome</keyword>
<evidence type="ECO:0000313" key="2">
    <source>
        <dbReference type="EMBL" id="ENO15703.1"/>
    </source>
</evidence>
<dbReference type="OrthoDB" id="9848635at2"/>
<evidence type="ECO:0000256" key="1">
    <source>
        <dbReference type="SAM" id="Coils"/>
    </source>
</evidence>
<dbReference type="HOGENOM" id="CLU_1823046_0_0_6"/>
<comment type="caution">
    <text evidence="2">The sequence shown here is derived from an EMBL/GenBank/DDBJ whole genome shotgun (WGS) entry which is preliminary data.</text>
</comment>